<reference evidence="1 2" key="1">
    <citation type="submission" date="2013-01" db="EMBL/GenBank/DDBJ databases">
        <authorList>
            <person name="Harkins D.M."/>
            <person name="Durkin A.S."/>
            <person name="Brinkac L.M."/>
            <person name="Haft D.H."/>
            <person name="Selengut J.D."/>
            <person name="Sanka R."/>
            <person name="DePew J."/>
            <person name="Purushe J."/>
            <person name="Picardeau M."/>
            <person name="Werts C."/>
            <person name="Goarant C."/>
            <person name="Vinetz J.M."/>
            <person name="Sutton G.G."/>
            <person name="Nierman W.C."/>
            <person name="Fouts D.E."/>
        </authorList>
    </citation>
    <scope>NUCLEOTIDE SEQUENCE [LARGE SCALE GENOMIC DNA]</scope>
    <source>
        <strain evidence="1 2">200701203</strain>
    </source>
</reference>
<name>M3HQW7_LEPBO</name>
<dbReference type="AlphaFoldDB" id="M3HQW7"/>
<sequence>MSFEFIIKTLSKFSQKATQIRLKNTFRTSSTCKNYRK</sequence>
<evidence type="ECO:0000313" key="1">
    <source>
        <dbReference type="EMBL" id="EMG00010.1"/>
    </source>
</evidence>
<comment type="caution">
    <text evidence="1">The sequence shown here is derived from an EMBL/GenBank/DDBJ whole genome shotgun (WGS) entry which is preliminary data.</text>
</comment>
<dbReference type="BioCyc" id="LBOR1193007:G11KN-3014-MONOMER"/>
<organism evidence="1 2">
    <name type="scientific">Leptospira borgpetersenii str. 200701203</name>
    <dbReference type="NCBI Taxonomy" id="1193007"/>
    <lineage>
        <taxon>Bacteria</taxon>
        <taxon>Pseudomonadati</taxon>
        <taxon>Spirochaetota</taxon>
        <taxon>Spirochaetia</taxon>
        <taxon>Leptospirales</taxon>
        <taxon>Leptospiraceae</taxon>
        <taxon>Leptospira</taxon>
    </lineage>
</organism>
<accession>M3HQW7</accession>
<gene>
    <name evidence="1" type="ORF">LEP1GSC123_4330</name>
</gene>
<dbReference type="Proteomes" id="UP000011783">
    <property type="component" value="Unassembled WGS sequence"/>
</dbReference>
<protein>
    <submittedName>
        <fullName evidence="1">Uncharacterized protein</fullName>
    </submittedName>
</protein>
<proteinExistence type="predicted"/>
<dbReference type="EMBL" id="AKWO02000055">
    <property type="protein sequence ID" value="EMG00010.1"/>
    <property type="molecule type" value="Genomic_DNA"/>
</dbReference>
<evidence type="ECO:0000313" key="2">
    <source>
        <dbReference type="Proteomes" id="UP000011783"/>
    </source>
</evidence>